<feature type="non-terminal residue" evidence="1">
    <location>
        <position position="1"/>
    </location>
</feature>
<evidence type="ECO:0000313" key="1">
    <source>
        <dbReference type="EMBL" id="CAD7236528.1"/>
    </source>
</evidence>
<sequence>SKIISSRPIETSNFSPQLENGCVTIDVDKEKLGLLNSVLKPDSFHVRANITRIGLGDTQGAIQEFFLKREAVDIRYHQDGSSYDSTFKPGIPTQHEVLVKHTITEHPVEGEEIQVCPSYGLRNTHGLEMGCRNLTSDQEGKVRFTLPPLGPDVNGVYFSMKSLTQASVTYPGSSYTLMHQPSGGHSLRPSASPSNSALEIISNKAKVDCGEEFQLNFVFIDQTEGERDTDFTVQ</sequence>
<dbReference type="EMBL" id="OB679722">
    <property type="protein sequence ID" value="CAD7236528.1"/>
    <property type="molecule type" value="Genomic_DNA"/>
</dbReference>
<accession>A0A7R8WY59</accession>
<proteinExistence type="predicted"/>
<reference evidence="1" key="1">
    <citation type="submission" date="2020-11" db="EMBL/GenBank/DDBJ databases">
        <authorList>
            <person name="Tran Van P."/>
        </authorList>
    </citation>
    <scope>NUCLEOTIDE SEQUENCE</scope>
</reference>
<gene>
    <name evidence="1" type="ORF">CTOB1V02_LOCUS14343</name>
</gene>
<dbReference type="AlphaFoldDB" id="A0A7R8WY59"/>
<feature type="non-terminal residue" evidence="1">
    <location>
        <position position="234"/>
    </location>
</feature>
<protein>
    <submittedName>
        <fullName evidence="1">Uncharacterized protein</fullName>
    </submittedName>
</protein>
<organism evidence="1">
    <name type="scientific">Cyprideis torosa</name>
    <dbReference type="NCBI Taxonomy" id="163714"/>
    <lineage>
        <taxon>Eukaryota</taxon>
        <taxon>Metazoa</taxon>
        <taxon>Ecdysozoa</taxon>
        <taxon>Arthropoda</taxon>
        <taxon>Crustacea</taxon>
        <taxon>Oligostraca</taxon>
        <taxon>Ostracoda</taxon>
        <taxon>Podocopa</taxon>
        <taxon>Podocopida</taxon>
        <taxon>Cytherocopina</taxon>
        <taxon>Cytheroidea</taxon>
        <taxon>Cytherideidae</taxon>
        <taxon>Cyprideis</taxon>
    </lineage>
</organism>
<name>A0A7R8WY59_9CRUS</name>